<evidence type="ECO:0008006" key="5">
    <source>
        <dbReference type="Google" id="ProtNLM"/>
    </source>
</evidence>
<feature type="compositionally biased region" description="Acidic residues" evidence="1">
    <location>
        <begin position="230"/>
        <end position="242"/>
    </location>
</feature>
<organism evidence="3 4">
    <name type="scientific">Saprospira grandis (strain Lewin)</name>
    <dbReference type="NCBI Taxonomy" id="984262"/>
    <lineage>
        <taxon>Bacteria</taxon>
        <taxon>Pseudomonadati</taxon>
        <taxon>Bacteroidota</taxon>
        <taxon>Saprospiria</taxon>
        <taxon>Saprospirales</taxon>
        <taxon>Saprospiraceae</taxon>
        <taxon>Saprospira</taxon>
    </lineage>
</organism>
<reference evidence="3 4" key="1">
    <citation type="journal article" date="2012" name="Stand. Genomic Sci.">
        <title>Complete genome sequencing and analysis of Saprospira grandis str. Lewin, a predatory marine bacterium.</title>
        <authorList>
            <person name="Saw J.H."/>
            <person name="Yuryev A."/>
            <person name="Kanbe M."/>
            <person name="Hou S."/>
            <person name="Young A.G."/>
            <person name="Aizawa S."/>
            <person name="Alam M."/>
        </authorList>
    </citation>
    <scope>NUCLEOTIDE SEQUENCE [LARGE SCALE GENOMIC DNA]</scope>
    <source>
        <strain evidence="3 4">Lewin</strain>
    </source>
</reference>
<keyword evidence="2" id="KW-0732">Signal</keyword>
<name>H6LA53_SAPGL</name>
<dbReference type="AlphaFoldDB" id="H6LA53"/>
<feature type="compositionally biased region" description="Basic and acidic residues" evidence="1">
    <location>
        <begin position="215"/>
        <end position="229"/>
    </location>
</feature>
<evidence type="ECO:0000256" key="2">
    <source>
        <dbReference type="SAM" id="SignalP"/>
    </source>
</evidence>
<sequence>MWKNYLYLALALFILTACDSDKPSSKPAVLVDTDNSVQRGDRPMSEAEATAMAVQTAIKEGLSSGKSFKEAIPGYQFGMQAEDIKKAHKKLARKGKVERFKSARSREEGAYAYQLPVAGEALPIIFDFEYSEEAGLYAGKGLIRLEEGQNSTDVLNVTADLFNEWYGQPSFELPVHNYCKRYLWVEGNRLVDLACELDGVQVRFYNLEEGMPNLFEEKGKTPEKSKEEMELQLEEEPTPLTQ</sequence>
<protein>
    <recommendedName>
        <fullName evidence="5">Lipoprotein</fullName>
    </recommendedName>
</protein>
<dbReference type="PROSITE" id="PS51257">
    <property type="entry name" value="PROKAR_LIPOPROTEIN"/>
    <property type="match status" value="1"/>
</dbReference>
<dbReference type="RefSeq" id="WP_015693127.1">
    <property type="nucleotide sequence ID" value="NC_016940.1"/>
</dbReference>
<feature type="region of interest" description="Disordered" evidence="1">
    <location>
        <begin position="215"/>
        <end position="242"/>
    </location>
</feature>
<dbReference type="Proteomes" id="UP000007519">
    <property type="component" value="Chromosome"/>
</dbReference>
<evidence type="ECO:0000313" key="3">
    <source>
        <dbReference type="EMBL" id="AFC25521.1"/>
    </source>
</evidence>
<evidence type="ECO:0000313" key="4">
    <source>
        <dbReference type="Proteomes" id="UP000007519"/>
    </source>
</evidence>
<accession>H6LA53</accession>
<feature type="chain" id="PRO_5003604136" description="Lipoprotein" evidence="2">
    <location>
        <begin position="20"/>
        <end position="242"/>
    </location>
</feature>
<evidence type="ECO:0000256" key="1">
    <source>
        <dbReference type="SAM" id="MobiDB-lite"/>
    </source>
</evidence>
<gene>
    <name evidence="3" type="ordered locus">SGRA_2793</name>
</gene>
<dbReference type="OrthoDB" id="9820471at2"/>
<dbReference type="HOGENOM" id="CLU_1146550_0_0_10"/>
<keyword evidence="4" id="KW-1185">Reference proteome</keyword>
<feature type="signal peptide" evidence="2">
    <location>
        <begin position="1"/>
        <end position="19"/>
    </location>
</feature>
<dbReference type="EMBL" id="CP002831">
    <property type="protein sequence ID" value="AFC25521.1"/>
    <property type="molecule type" value="Genomic_DNA"/>
</dbReference>
<dbReference type="KEGG" id="sgn:SGRA_2793"/>
<proteinExistence type="predicted"/>